<dbReference type="Proteomes" id="UP001168098">
    <property type="component" value="Unassembled WGS sequence"/>
</dbReference>
<dbReference type="AlphaFoldDB" id="A0AA38ZRL5"/>
<sequence>MLSGRSTMFPKIANRLNREMKPSAFFTNVPTAVLVVWVSCSTLSISGSVVTPSWPWPRH</sequence>
<evidence type="ECO:0000313" key="1">
    <source>
        <dbReference type="EMBL" id="KAJ9693650.1"/>
    </source>
</evidence>
<organism evidence="1 2">
    <name type="scientific">Vitis rotundifolia</name>
    <name type="common">Muscadine grape</name>
    <dbReference type="NCBI Taxonomy" id="103349"/>
    <lineage>
        <taxon>Eukaryota</taxon>
        <taxon>Viridiplantae</taxon>
        <taxon>Streptophyta</taxon>
        <taxon>Embryophyta</taxon>
        <taxon>Tracheophyta</taxon>
        <taxon>Spermatophyta</taxon>
        <taxon>Magnoliopsida</taxon>
        <taxon>eudicotyledons</taxon>
        <taxon>Gunneridae</taxon>
        <taxon>Pentapetalae</taxon>
        <taxon>rosids</taxon>
        <taxon>Vitales</taxon>
        <taxon>Vitaceae</taxon>
        <taxon>Viteae</taxon>
        <taxon>Vitis</taxon>
    </lineage>
</organism>
<keyword evidence="2" id="KW-1185">Reference proteome</keyword>
<proteinExistence type="predicted"/>
<dbReference type="EMBL" id="JARBHA010000008">
    <property type="protein sequence ID" value="KAJ9693650.1"/>
    <property type="molecule type" value="Genomic_DNA"/>
</dbReference>
<gene>
    <name evidence="1" type="ORF">PVL29_009551</name>
</gene>
<comment type="caution">
    <text evidence="1">The sequence shown here is derived from an EMBL/GenBank/DDBJ whole genome shotgun (WGS) entry which is preliminary data.</text>
</comment>
<reference evidence="1 2" key="1">
    <citation type="journal article" date="2023" name="BMC Biotechnol.">
        <title>Vitis rotundifolia cv Carlos genome sequencing.</title>
        <authorList>
            <person name="Huff M."/>
            <person name="Hulse-Kemp A."/>
            <person name="Scheffler B."/>
            <person name="Youngblood R."/>
            <person name="Simpson S."/>
            <person name="Babiker E."/>
            <person name="Staton M."/>
        </authorList>
    </citation>
    <scope>NUCLEOTIDE SEQUENCE [LARGE SCALE GENOMIC DNA]</scope>
    <source>
        <tissue evidence="1">Leaf</tissue>
    </source>
</reference>
<evidence type="ECO:0000313" key="2">
    <source>
        <dbReference type="Proteomes" id="UP001168098"/>
    </source>
</evidence>
<protein>
    <submittedName>
        <fullName evidence="1">Uncharacterized protein</fullName>
    </submittedName>
</protein>
<name>A0AA38ZRL5_VITRO</name>
<accession>A0AA38ZRL5</accession>